<dbReference type="AlphaFoldDB" id="A0A1Y2IUU8"/>
<protein>
    <submittedName>
        <fullName evidence="2">Uncharacterized protein</fullName>
    </submittedName>
</protein>
<gene>
    <name evidence="2" type="ORF">PYCCODRAFT_166154</name>
</gene>
<sequence length="183" mass="20742">MPLIVWLRVRLRMHMILTVMAGNRKYSLLRFRINFTLRGRGCRVVWPSVEYHASEPAEPSSQVGPPPPATHTNGHNTPLNRFLQFQADVFRVFAMSLPRRREPEGTANCSAVPGSLYCAGQGYFAAHERTRCRHHHARRDKSSPVRTINCLVIISQRAGIHPGHVVLTKPVRVAYEEDEIADV</sequence>
<dbReference type="Proteomes" id="UP000193067">
    <property type="component" value="Unassembled WGS sequence"/>
</dbReference>
<organism evidence="2 3">
    <name type="scientific">Trametes coccinea (strain BRFM310)</name>
    <name type="common">Pycnoporus coccineus</name>
    <dbReference type="NCBI Taxonomy" id="1353009"/>
    <lineage>
        <taxon>Eukaryota</taxon>
        <taxon>Fungi</taxon>
        <taxon>Dikarya</taxon>
        <taxon>Basidiomycota</taxon>
        <taxon>Agaricomycotina</taxon>
        <taxon>Agaricomycetes</taxon>
        <taxon>Polyporales</taxon>
        <taxon>Polyporaceae</taxon>
        <taxon>Trametes</taxon>
    </lineage>
</organism>
<evidence type="ECO:0000256" key="1">
    <source>
        <dbReference type="SAM" id="MobiDB-lite"/>
    </source>
</evidence>
<feature type="region of interest" description="Disordered" evidence="1">
    <location>
        <begin position="56"/>
        <end position="76"/>
    </location>
</feature>
<proteinExistence type="predicted"/>
<dbReference type="EMBL" id="KZ084098">
    <property type="protein sequence ID" value="OSD03981.1"/>
    <property type="molecule type" value="Genomic_DNA"/>
</dbReference>
<keyword evidence="3" id="KW-1185">Reference proteome</keyword>
<reference evidence="2 3" key="1">
    <citation type="journal article" date="2015" name="Biotechnol. Biofuels">
        <title>Enhanced degradation of softwood versus hardwood by the white-rot fungus Pycnoporus coccineus.</title>
        <authorList>
            <person name="Couturier M."/>
            <person name="Navarro D."/>
            <person name="Chevret D."/>
            <person name="Henrissat B."/>
            <person name="Piumi F."/>
            <person name="Ruiz-Duenas F.J."/>
            <person name="Martinez A.T."/>
            <person name="Grigoriev I.V."/>
            <person name="Riley R."/>
            <person name="Lipzen A."/>
            <person name="Berrin J.G."/>
            <person name="Master E.R."/>
            <person name="Rosso M.N."/>
        </authorList>
    </citation>
    <scope>NUCLEOTIDE SEQUENCE [LARGE SCALE GENOMIC DNA]</scope>
    <source>
        <strain evidence="2 3">BRFM310</strain>
    </source>
</reference>
<accession>A0A1Y2IUU8</accession>
<name>A0A1Y2IUU8_TRAC3</name>
<evidence type="ECO:0000313" key="3">
    <source>
        <dbReference type="Proteomes" id="UP000193067"/>
    </source>
</evidence>
<evidence type="ECO:0000313" key="2">
    <source>
        <dbReference type="EMBL" id="OSD03981.1"/>
    </source>
</evidence>